<dbReference type="EMBL" id="QTSX02002855">
    <property type="protein sequence ID" value="KAJ9074523.1"/>
    <property type="molecule type" value="Genomic_DNA"/>
</dbReference>
<sequence>MENDSGILELRDLNPKGKVGEASTPTEYSLYDSEDDLDELEDLDLEATSKWWPSFCKHLILLLVVASISMIAISCLVHFQEVDFRQVLVQSLPRNTGWDKNLSFLLLTWIALVFCFGILLSFLLSAIPAFVLSFNRLIVPGKIETTKEYIESFQELRSIFLYSITITFGFILYCILLRDSATVDLEQTGVTVDIFRALLWFLIISYFVAAEKFLIQLISVRFHRTAYKQRIEEAKVATHILDNLNTAVSKSGLSYSKIVKIEQARAAKTRGFTDRGGTNSDSEYGDYETQLSFMQPSNSNTFRSSKANSQRGINMSLNSDPLKMTEEDPSSLLAARKLSRKIFFALKKDKRQLGPEDFIPWFKTREEADQAFNFFDKDGNGDVSRREMRDAILRAYKERKDLVKALRDMSQVIGKLDKFLCIMALLLAISICGIFFGKNTREILIAINAFFFGCKFMITESITQFLQSIVFLFAMHPYDVGDRVYIEKFTYFVKKVGLLGTEFRCTNGQITYIPHHILITKIIYNARRSEKQVDTIDFLISYDTPKEKIAMLKEHIDNYVNEVESREFTNNPPLVIDSLEDSNKMKMFILLEHKFNWQDNTKRNIRKTRFLMKLRDICTELGLSYDLPIQKVIHMDGSAS</sequence>
<protein>
    <submittedName>
        <fullName evidence="1">Uncharacterized protein</fullName>
    </submittedName>
</protein>
<dbReference type="Proteomes" id="UP001165960">
    <property type="component" value="Unassembled WGS sequence"/>
</dbReference>
<keyword evidence="2" id="KW-1185">Reference proteome</keyword>
<gene>
    <name evidence="1" type="ORF">DSO57_1005546</name>
</gene>
<accession>A0ACC2TIZ3</accession>
<evidence type="ECO:0000313" key="2">
    <source>
        <dbReference type="Proteomes" id="UP001165960"/>
    </source>
</evidence>
<proteinExistence type="predicted"/>
<name>A0ACC2TIZ3_9FUNG</name>
<organism evidence="1 2">
    <name type="scientific">Entomophthora muscae</name>
    <dbReference type="NCBI Taxonomy" id="34485"/>
    <lineage>
        <taxon>Eukaryota</taxon>
        <taxon>Fungi</taxon>
        <taxon>Fungi incertae sedis</taxon>
        <taxon>Zoopagomycota</taxon>
        <taxon>Entomophthoromycotina</taxon>
        <taxon>Entomophthoromycetes</taxon>
        <taxon>Entomophthorales</taxon>
        <taxon>Entomophthoraceae</taxon>
        <taxon>Entomophthora</taxon>
    </lineage>
</organism>
<evidence type="ECO:0000313" key="1">
    <source>
        <dbReference type="EMBL" id="KAJ9074523.1"/>
    </source>
</evidence>
<reference evidence="1" key="1">
    <citation type="submission" date="2022-04" db="EMBL/GenBank/DDBJ databases">
        <title>Genome of the entomopathogenic fungus Entomophthora muscae.</title>
        <authorList>
            <person name="Elya C."/>
            <person name="Lovett B.R."/>
            <person name="Lee E."/>
            <person name="Macias A.M."/>
            <person name="Hajek A.E."/>
            <person name="De Bivort B.L."/>
            <person name="Kasson M.T."/>
            <person name="De Fine Licht H.H."/>
            <person name="Stajich J.E."/>
        </authorList>
    </citation>
    <scope>NUCLEOTIDE SEQUENCE</scope>
    <source>
        <strain evidence="1">Berkeley</strain>
    </source>
</reference>
<comment type="caution">
    <text evidence="1">The sequence shown here is derived from an EMBL/GenBank/DDBJ whole genome shotgun (WGS) entry which is preliminary data.</text>
</comment>